<dbReference type="EMBL" id="CAJVPT010002151">
    <property type="protein sequence ID" value="CAG8476413.1"/>
    <property type="molecule type" value="Genomic_DNA"/>
</dbReference>
<evidence type="ECO:0000313" key="1">
    <source>
        <dbReference type="EMBL" id="CAG8476413.1"/>
    </source>
</evidence>
<gene>
    <name evidence="1" type="ORF">ACOLOM_LOCUS1816</name>
</gene>
<dbReference type="Proteomes" id="UP000789525">
    <property type="component" value="Unassembled WGS sequence"/>
</dbReference>
<sequence>MWCYFVATFTSPGYPSDPISPRTSRITTALPEITISSQHYQKHTDAHSSPEISITRTPSDEKSNIVLDENGNPVAMGSIMVKRSGEKRYCQKCQYDKPDRTHHCRVCKRLMHSEDGSSLPMVSEWSFVKSSLPLFQPTFKQSTPYNAFLIRLNNCIGFRNQKAFCLFIIWGSVYSVFITVATIPPTISYMQLSYEATIINLDLNISFLILIGGVFALSLLGFAIYHTSLLLSNQTTLESLRTKQNFKMREDEEATSGKLVNLFDVGLTLFK</sequence>
<accession>A0ACA9KK99</accession>
<name>A0ACA9KK99_9GLOM</name>
<reference evidence="1" key="1">
    <citation type="submission" date="2021-06" db="EMBL/GenBank/DDBJ databases">
        <authorList>
            <person name="Kallberg Y."/>
            <person name="Tangrot J."/>
            <person name="Rosling A."/>
        </authorList>
    </citation>
    <scope>NUCLEOTIDE SEQUENCE</scope>
    <source>
        <strain evidence="1">CL356</strain>
    </source>
</reference>
<keyword evidence="2" id="KW-1185">Reference proteome</keyword>
<protein>
    <submittedName>
        <fullName evidence="1">1525_t:CDS:1</fullName>
    </submittedName>
</protein>
<proteinExistence type="predicted"/>
<comment type="caution">
    <text evidence="1">The sequence shown here is derived from an EMBL/GenBank/DDBJ whole genome shotgun (WGS) entry which is preliminary data.</text>
</comment>
<organism evidence="1 2">
    <name type="scientific">Acaulospora colombiana</name>
    <dbReference type="NCBI Taxonomy" id="27376"/>
    <lineage>
        <taxon>Eukaryota</taxon>
        <taxon>Fungi</taxon>
        <taxon>Fungi incertae sedis</taxon>
        <taxon>Mucoromycota</taxon>
        <taxon>Glomeromycotina</taxon>
        <taxon>Glomeromycetes</taxon>
        <taxon>Diversisporales</taxon>
        <taxon>Acaulosporaceae</taxon>
        <taxon>Acaulospora</taxon>
    </lineage>
</organism>
<evidence type="ECO:0000313" key="2">
    <source>
        <dbReference type="Proteomes" id="UP000789525"/>
    </source>
</evidence>